<feature type="transmembrane region" description="Helical" evidence="18">
    <location>
        <begin position="378"/>
        <end position="396"/>
    </location>
</feature>
<dbReference type="Proteomes" id="UP000039865">
    <property type="component" value="Unassembled WGS sequence"/>
</dbReference>
<comment type="pathway">
    <text evidence="3 16">Phospholipid metabolism; CDP-diacylglycerol biosynthesis; CDP-diacylglycerol from sn-glycerol 3-phosphate: step 3/3.</text>
</comment>
<keyword evidence="20" id="KW-1185">Reference proteome</keyword>
<dbReference type="GO" id="GO:0005789">
    <property type="term" value="C:endoplasmic reticulum membrane"/>
    <property type="evidence" value="ECO:0007669"/>
    <property type="project" value="TreeGrafter"/>
</dbReference>
<feature type="transmembrane region" description="Helical" evidence="18">
    <location>
        <begin position="123"/>
        <end position="143"/>
    </location>
</feature>
<dbReference type="GO" id="GO:0004605">
    <property type="term" value="F:phosphatidate cytidylyltransferase activity"/>
    <property type="evidence" value="ECO:0007669"/>
    <property type="project" value="UniProtKB-EC"/>
</dbReference>
<feature type="transmembrane region" description="Helical" evidence="18">
    <location>
        <begin position="225"/>
        <end position="244"/>
    </location>
</feature>
<evidence type="ECO:0000256" key="7">
    <source>
        <dbReference type="ARBA" id="ARBA00022516"/>
    </source>
</evidence>
<keyword evidence="12" id="KW-0443">Lipid metabolism</keyword>
<evidence type="ECO:0000256" key="17">
    <source>
        <dbReference type="SAM" id="Coils"/>
    </source>
</evidence>
<feature type="transmembrane region" description="Helical" evidence="18">
    <location>
        <begin position="91"/>
        <end position="111"/>
    </location>
</feature>
<keyword evidence="15" id="KW-1208">Phospholipid metabolism</keyword>
<keyword evidence="14" id="KW-0594">Phospholipid biosynthesis</keyword>
<dbReference type="InterPro" id="IPR016720">
    <property type="entry name" value="PC_Trfase_euk"/>
</dbReference>
<keyword evidence="10 16" id="KW-0548">Nucleotidyltransferase</keyword>
<evidence type="ECO:0000256" key="10">
    <source>
        <dbReference type="ARBA" id="ARBA00022695"/>
    </source>
</evidence>
<proteinExistence type="inferred from homology"/>
<dbReference type="GO" id="GO:0016024">
    <property type="term" value="P:CDP-diacylglycerol biosynthetic process"/>
    <property type="evidence" value="ECO:0007669"/>
    <property type="project" value="UniProtKB-UniPathway"/>
</dbReference>
<evidence type="ECO:0000256" key="6">
    <source>
        <dbReference type="ARBA" id="ARBA00012487"/>
    </source>
</evidence>
<feature type="transmembrane region" description="Helical" evidence="18">
    <location>
        <begin position="265"/>
        <end position="284"/>
    </location>
</feature>
<comment type="catalytic activity">
    <reaction evidence="1 16">
        <text>a 1,2-diacyl-sn-glycero-3-phosphate + CTP + H(+) = a CDP-1,2-diacyl-sn-glycerol + diphosphate</text>
        <dbReference type="Rhea" id="RHEA:16229"/>
        <dbReference type="ChEBI" id="CHEBI:15378"/>
        <dbReference type="ChEBI" id="CHEBI:33019"/>
        <dbReference type="ChEBI" id="CHEBI:37563"/>
        <dbReference type="ChEBI" id="CHEBI:58332"/>
        <dbReference type="ChEBI" id="CHEBI:58608"/>
        <dbReference type="EC" id="2.7.7.41"/>
    </reaction>
</comment>
<evidence type="ECO:0000313" key="19">
    <source>
        <dbReference type="EMBL" id="CDW78753.1"/>
    </source>
</evidence>
<reference evidence="19 20" key="1">
    <citation type="submission" date="2014-06" db="EMBL/GenBank/DDBJ databases">
        <authorList>
            <person name="Swart Estienne"/>
        </authorList>
    </citation>
    <scope>NUCLEOTIDE SEQUENCE [LARGE SCALE GENOMIC DNA]</scope>
    <source>
        <strain evidence="19 20">130c</strain>
    </source>
</reference>
<evidence type="ECO:0000313" key="20">
    <source>
        <dbReference type="Proteomes" id="UP000039865"/>
    </source>
</evidence>
<feature type="coiled-coil region" evidence="17">
    <location>
        <begin position="38"/>
        <end position="65"/>
    </location>
</feature>
<evidence type="ECO:0000256" key="5">
    <source>
        <dbReference type="ARBA" id="ARBA00010185"/>
    </source>
</evidence>
<dbReference type="UniPathway" id="UPA00557">
    <property type="reaction ID" value="UER00614"/>
</dbReference>
<dbReference type="AlphaFoldDB" id="A0A078AD19"/>
<evidence type="ECO:0000256" key="3">
    <source>
        <dbReference type="ARBA" id="ARBA00005119"/>
    </source>
</evidence>
<dbReference type="OrthoDB" id="10260889at2759"/>
<keyword evidence="11 18" id="KW-1133">Transmembrane helix</keyword>
<gene>
    <name evidence="19" type="primary">Contig4796.g5123</name>
    <name evidence="19" type="ORF">STYLEM_7737</name>
</gene>
<protein>
    <recommendedName>
        <fullName evidence="6 16">Phosphatidate cytidylyltransferase</fullName>
        <ecNumber evidence="6 16">2.7.7.41</ecNumber>
    </recommendedName>
</protein>
<keyword evidence="9 16" id="KW-0812">Transmembrane</keyword>
<name>A0A078AD19_STYLE</name>
<dbReference type="EC" id="2.7.7.41" evidence="6 16"/>
<evidence type="ECO:0000256" key="11">
    <source>
        <dbReference type="ARBA" id="ARBA00022989"/>
    </source>
</evidence>
<dbReference type="PANTHER" id="PTHR13773">
    <property type="entry name" value="PHOSPHATIDATE CYTIDYLYLTRANSFERASE"/>
    <property type="match status" value="1"/>
</dbReference>
<dbReference type="Pfam" id="PF01148">
    <property type="entry name" value="CTP_transf_1"/>
    <property type="match status" value="1"/>
</dbReference>
<comment type="subcellular location">
    <subcellularLocation>
        <location evidence="2">Membrane</location>
        <topology evidence="2">Multi-pass membrane protein</topology>
    </subcellularLocation>
</comment>
<evidence type="ECO:0000256" key="12">
    <source>
        <dbReference type="ARBA" id="ARBA00023098"/>
    </source>
</evidence>
<feature type="transmembrane region" description="Helical" evidence="18">
    <location>
        <begin position="199"/>
        <end position="219"/>
    </location>
</feature>
<evidence type="ECO:0000256" key="2">
    <source>
        <dbReference type="ARBA" id="ARBA00004141"/>
    </source>
</evidence>
<feature type="transmembrane region" description="Helical" evidence="18">
    <location>
        <begin position="68"/>
        <end position="85"/>
    </location>
</feature>
<dbReference type="PANTHER" id="PTHR13773:SF8">
    <property type="entry name" value="PHOSPHATIDATE CYTIDYLYLTRANSFERASE, PHOTORECEPTOR-SPECIFIC"/>
    <property type="match status" value="1"/>
</dbReference>
<keyword evidence="13 18" id="KW-0472">Membrane</keyword>
<keyword evidence="17" id="KW-0175">Coiled coil</keyword>
<dbReference type="InterPro" id="IPR000374">
    <property type="entry name" value="PC_trans"/>
</dbReference>
<evidence type="ECO:0000256" key="4">
    <source>
        <dbReference type="ARBA" id="ARBA00005189"/>
    </source>
</evidence>
<accession>A0A078AD19</accession>
<comment type="similarity">
    <text evidence="5 16">Belongs to the CDS family.</text>
</comment>
<dbReference type="EMBL" id="CCKQ01007396">
    <property type="protein sequence ID" value="CDW78753.1"/>
    <property type="molecule type" value="Genomic_DNA"/>
</dbReference>
<sequence>MPKKRTQIQSQDTSQEKIKQNIASQQLENLKTPLQAKTEEETQQKIEIETNNEELAQKIAKREKRQEVKTRAVMAFFMISTLITILCMGHIYTQIMIYCLLVVSIFEILSVTDEPELNEKTNFKYVVLINLVSSQMIFLPNIVLKRSQLDYLFERETIYHKLIFEYHYITVFAMFTFSIIYFVFNLIRYGNYQYQVKGYGISIIMSILGTFVASCYIFTLYQGYYWFVFGVFAVVMNDVCAHQVGRRFGKTKLIKLSPKKTVEGFLGGAFGALLSNFVFSGYLGQWKWLVCQKPNISISMFEVLDCTAGEIFQSSPQAFDLGPFGIYIFNISPVMYHALAISLYASFIAPFGGFMASGFKRAYKKKDFSNTIPGHGGFIDRLDCIIFMGCFLFFYLTQIVYKEQSAIDKAYKSFMDMNQIHQSFVLQLLNPQLLVA</sequence>
<feature type="transmembrane region" description="Helical" evidence="18">
    <location>
        <begin position="334"/>
        <end position="357"/>
    </location>
</feature>
<keyword evidence="8 16" id="KW-0808">Transferase</keyword>
<evidence type="ECO:0000256" key="15">
    <source>
        <dbReference type="ARBA" id="ARBA00023264"/>
    </source>
</evidence>
<dbReference type="OMA" id="IATHRYT"/>
<dbReference type="InParanoid" id="A0A078AD19"/>
<keyword evidence="7" id="KW-0444">Lipid biosynthesis</keyword>
<evidence type="ECO:0000256" key="9">
    <source>
        <dbReference type="ARBA" id="ARBA00022692"/>
    </source>
</evidence>
<evidence type="ECO:0000256" key="8">
    <source>
        <dbReference type="ARBA" id="ARBA00022679"/>
    </source>
</evidence>
<dbReference type="PROSITE" id="PS01315">
    <property type="entry name" value="CDS"/>
    <property type="match status" value="1"/>
</dbReference>
<comment type="pathway">
    <text evidence="4">Lipid metabolism.</text>
</comment>
<feature type="transmembrane region" description="Helical" evidence="18">
    <location>
        <begin position="163"/>
        <end position="187"/>
    </location>
</feature>
<evidence type="ECO:0000256" key="1">
    <source>
        <dbReference type="ARBA" id="ARBA00001698"/>
    </source>
</evidence>
<evidence type="ECO:0000256" key="14">
    <source>
        <dbReference type="ARBA" id="ARBA00023209"/>
    </source>
</evidence>
<organism evidence="19 20">
    <name type="scientific">Stylonychia lemnae</name>
    <name type="common">Ciliate</name>
    <dbReference type="NCBI Taxonomy" id="5949"/>
    <lineage>
        <taxon>Eukaryota</taxon>
        <taxon>Sar</taxon>
        <taxon>Alveolata</taxon>
        <taxon>Ciliophora</taxon>
        <taxon>Intramacronucleata</taxon>
        <taxon>Spirotrichea</taxon>
        <taxon>Stichotrichia</taxon>
        <taxon>Sporadotrichida</taxon>
        <taxon>Oxytrichidae</taxon>
        <taxon>Stylonychinae</taxon>
        <taxon>Stylonychia</taxon>
    </lineage>
</organism>
<evidence type="ECO:0000256" key="13">
    <source>
        <dbReference type="ARBA" id="ARBA00023136"/>
    </source>
</evidence>
<evidence type="ECO:0000256" key="16">
    <source>
        <dbReference type="RuleBase" id="RU003938"/>
    </source>
</evidence>
<evidence type="ECO:0000256" key="18">
    <source>
        <dbReference type="SAM" id="Phobius"/>
    </source>
</evidence>